<dbReference type="GO" id="GO:0003677">
    <property type="term" value="F:DNA binding"/>
    <property type="evidence" value="ECO:0007669"/>
    <property type="project" value="UniProtKB-KW"/>
</dbReference>
<dbReference type="RefSeq" id="WP_155544240.1">
    <property type="nucleotide sequence ID" value="NZ_CABVGP010000001.1"/>
</dbReference>
<dbReference type="SUPFAM" id="SSF46785">
    <property type="entry name" value="Winged helix' DNA-binding domain"/>
    <property type="match status" value="1"/>
</dbReference>
<dbReference type="Gene3D" id="3.30.450.40">
    <property type="match status" value="1"/>
</dbReference>
<dbReference type="AlphaFoldDB" id="A0A6I8LFY0"/>
<evidence type="ECO:0000256" key="1">
    <source>
        <dbReference type="ARBA" id="ARBA00023015"/>
    </source>
</evidence>
<keyword evidence="7" id="KW-1185">Reference proteome</keyword>
<evidence type="ECO:0000259" key="5">
    <source>
        <dbReference type="PROSITE" id="PS51078"/>
    </source>
</evidence>
<dbReference type="Pfam" id="PF01614">
    <property type="entry name" value="IclR_C"/>
    <property type="match status" value="1"/>
</dbReference>
<gene>
    <name evidence="6" type="ORF">AA23TX_00821</name>
</gene>
<dbReference type="SMART" id="SM00346">
    <property type="entry name" value="HTH_ICLR"/>
    <property type="match status" value="1"/>
</dbReference>
<evidence type="ECO:0000256" key="2">
    <source>
        <dbReference type="ARBA" id="ARBA00023125"/>
    </source>
</evidence>
<dbReference type="PANTHER" id="PTHR30136">
    <property type="entry name" value="HELIX-TURN-HELIX TRANSCRIPTIONAL REGULATOR, ICLR FAMILY"/>
    <property type="match status" value="1"/>
</dbReference>
<dbReference type="Proteomes" id="UP000399805">
    <property type="component" value="Unassembled WGS sequence"/>
</dbReference>
<dbReference type="PANTHER" id="PTHR30136:SF35">
    <property type="entry name" value="HTH-TYPE TRANSCRIPTIONAL REGULATOR RV1719"/>
    <property type="match status" value="1"/>
</dbReference>
<name>A0A6I8LFY0_9PSEU</name>
<dbReference type="InterPro" id="IPR036388">
    <property type="entry name" value="WH-like_DNA-bd_sf"/>
</dbReference>
<dbReference type="EMBL" id="CABVGP010000001">
    <property type="protein sequence ID" value="VVJ15800.1"/>
    <property type="molecule type" value="Genomic_DNA"/>
</dbReference>
<dbReference type="InterPro" id="IPR014757">
    <property type="entry name" value="Tscrpt_reg_IclR_C"/>
</dbReference>
<keyword evidence="1" id="KW-0805">Transcription regulation</keyword>
<dbReference type="GO" id="GO:0003700">
    <property type="term" value="F:DNA-binding transcription factor activity"/>
    <property type="evidence" value="ECO:0007669"/>
    <property type="project" value="TreeGrafter"/>
</dbReference>
<protein>
    <submittedName>
        <fullName evidence="6">Transcriptional regulator</fullName>
    </submittedName>
</protein>
<dbReference type="InterPro" id="IPR029016">
    <property type="entry name" value="GAF-like_dom_sf"/>
</dbReference>
<feature type="domain" description="IclR-ED" evidence="5">
    <location>
        <begin position="87"/>
        <end position="261"/>
    </location>
</feature>
<dbReference type="SUPFAM" id="SSF55781">
    <property type="entry name" value="GAF domain-like"/>
    <property type="match status" value="1"/>
</dbReference>
<keyword evidence="3" id="KW-0804">Transcription</keyword>
<dbReference type="InterPro" id="IPR050707">
    <property type="entry name" value="HTH_MetabolicPath_Reg"/>
</dbReference>
<accession>A0A6I8LFY0</accession>
<dbReference type="InterPro" id="IPR036390">
    <property type="entry name" value="WH_DNA-bd_sf"/>
</dbReference>
<evidence type="ECO:0000256" key="4">
    <source>
        <dbReference type="SAM" id="MobiDB-lite"/>
    </source>
</evidence>
<dbReference type="Gene3D" id="1.10.10.10">
    <property type="entry name" value="Winged helix-like DNA-binding domain superfamily/Winged helix DNA-binding domain"/>
    <property type="match status" value="1"/>
</dbReference>
<evidence type="ECO:0000256" key="3">
    <source>
        <dbReference type="ARBA" id="ARBA00023163"/>
    </source>
</evidence>
<feature type="compositionally biased region" description="Low complexity" evidence="4">
    <location>
        <begin position="1"/>
        <end position="18"/>
    </location>
</feature>
<keyword evidence="2" id="KW-0238">DNA-binding</keyword>
<dbReference type="Pfam" id="PF09339">
    <property type="entry name" value="HTH_IclR"/>
    <property type="match status" value="1"/>
</dbReference>
<organism evidence="6 7">
    <name type="scientific">Amycolatopsis camponoti</name>
    <dbReference type="NCBI Taxonomy" id="2606593"/>
    <lineage>
        <taxon>Bacteria</taxon>
        <taxon>Bacillati</taxon>
        <taxon>Actinomycetota</taxon>
        <taxon>Actinomycetes</taxon>
        <taxon>Pseudonocardiales</taxon>
        <taxon>Pseudonocardiaceae</taxon>
        <taxon>Amycolatopsis</taxon>
    </lineage>
</organism>
<evidence type="ECO:0000313" key="6">
    <source>
        <dbReference type="EMBL" id="VVJ15800.1"/>
    </source>
</evidence>
<sequence>MTPAVSAASAVDGSATTAPRRTPGASSSRKVLQLLLAFSERRWEASVAELAATIGTPVATTYRYVALLKELQLLEEGRAGHYHLTSQVMPLARAAQLANDLVRLAKPSMEEAARELGETVMLFQQFGDAAVCADRVECDRAMRFTFEPGHSLPLGLGASGKMLLALLPEIERDRRLAPIVEQRGTIVRDELKHALENRFSVSSGEIDEGVWACSVPVQAYGRRPTVLTLAGPAARITDEARHTAITALQGYATRIQRTISSYSL</sequence>
<feature type="region of interest" description="Disordered" evidence="4">
    <location>
        <begin position="1"/>
        <end position="25"/>
    </location>
</feature>
<dbReference type="InterPro" id="IPR005471">
    <property type="entry name" value="Tscrpt_reg_IclR_N"/>
</dbReference>
<evidence type="ECO:0000313" key="7">
    <source>
        <dbReference type="Proteomes" id="UP000399805"/>
    </source>
</evidence>
<reference evidence="6 7" key="1">
    <citation type="submission" date="2019-09" db="EMBL/GenBank/DDBJ databases">
        <authorList>
            <person name="Leyn A S."/>
        </authorList>
    </citation>
    <scope>NUCLEOTIDE SEQUENCE [LARGE SCALE GENOMIC DNA]</scope>
    <source>
        <strain evidence="6">AA231_1</strain>
    </source>
</reference>
<dbReference type="PROSITE" id="PS51078">
    <property type="entry name" value="ICLR_ED"/>
    <property type="match status" value="1"/>
</dbReference>
<dbReference type="GO" id="GO:0045892">
    <property type="term" value="P:negative regulation of DNA-templated transcription"/>
    <property type="evidence" value="ECO:0007669"/>
    <property type="project" value="TreeGrafter"/>
</dbReference>
<proteinExistence type="predicted"/>